<sequence>MNNGEYLHWQSVPTRWKDNDVYGHVNNAVHYSLMDTAINEWMIRTAGFDPLSSDPIALCVESHCVYKAEVAFPDTVELGLRVGKLGRSSVRWEVGLYRGSDEALIAEGYFVHVFVGREDRRPAEIVDPVRAEMQKLLIA</sequence>
<dbReference type="GO" id="GO:0047617">
    <property type="term" value="F:fatty acyl-CoA hydrolase activity"/>
    <property type="evidence" value="ECO:0007669"/>
    <property type="project" value="TreeGrafter"/>
</dbReference>
<accession>A0A6H9Z9Z9</accession>
<dbReference type="EMBL" id="WBMT01000003">
    <property type="protein sequence ID" value="KAB2350934.1"/>
    <property type="molecule type" value="Genomic_DNA"/>
</dbReference>
<protein>
    <submittedName>
        <fullName evidence="3">Acyl-CoA thioesterase</fullName>
    </submittedName>
</protein>
<organism evidence="3 4">
    <name type="scientific">Actinomadura rudentiformis</name>
    <dbReference type="NCBI Taxonomy" id="359158"/>
    <lineage>
        <taxon>Bacteria</taxon>
        <taxon>Bacillati</taxon>
        <taxon>Actinomycetota</taxon>
        <taxon>Actinomycetes</taxon>
        <taxon>Streptosporangiales</taxon>
        <taxon>Thermomonosporaceae</taxon>
        <taxon>Actinomadura</taxon>
    </lineage>
</organism>
<dbReference type="InterPro" id="IPR050563">
    <property type="entry name" value="4-hydroxybenzoyl-CoA_TE"/>
</dbReference>
<name>A0A6H9Z9Z9_9ACTN</name>
<dbReference type="OrthoDB" id="9799036at2"/>
<keyword evidence="4" id="KW-1185">Reference proteome</keyword>
<proteinExistence type="inferred from homology"/>
<dbReference type="Proteomes" id="UP000468735">
    <property type="component" value="Unassembled WGS sequence"/>
</dbReference>
<reference evidence="3 4" key="1">
    <citation type="submission" date="2019-09" db="EMBL/GenBank/DDBJ databases">
        <title>Actinomadura physcomitrii sp. nov., a novel actinomycete isolated from moss [Physcomitrium sphaericum (Ludw) Fuernr].</title>
        <authorList>
            <person name="Zhuang X."/>
            <person name="Liu C."/>
        </authorList>
    </citation>
    <scope>NUCLEOTIDE SEQUENCE [LARGE SCALE GENOMIC DNA]</scope>
    <source>
        <strain evidence="3 4">HMC1</strain>
    </source>
</reference>
<dbReference type="InterPro" id="IPR029069">
    <property type="entry name" value="HotDog_dom_sf"/>
</dbReference>
<evidence type="ECO:0000256" key="2">
    <source>
        <dbReference type="ARBA" id="ARBA00022801"/>
    </source>
</evidence>
<dbReference type="CDD" id="cd00586">
    <property type="entry name" value="4HBT"/>
    <property type="match status" value="1"/>
</dbReference>
<keyword evidence="2" id="KW-0378">Hydrolase</keyword>
<dbReference type="RefSeq" id="WP_151559332.1">
    <property type="nucleotide sequence ID" value="NZ_WBMT01000003.1"/>
</dbReference>
<dbReference type="PANTHER" id="PTHR31793:SF27">
    <property type="entry name" value="NOVEL THIOESTERASE SUPERFAMILY DOMAIN AND SAPOSIN A-TYPE DOMAIN CONTAINING PROTEIN (0610012H03RIK)"/>
    <property type="match status" value="1"/>
</dbReference>
<comment type="caution">
    <text evidence="3">The sequence shown here is derived from an EMBL/GenBank/DDBJ whole genome shotgun (WGS) entry which is preliminary data.</text>
</comment>
<gene>
    <name evidence="3" type="ORF">F8566_08250</name>
</gene>
<evidence type="ECO:0000256" key="1">
    <source>
        <dbReference type="ARBA" id="ARBA00005953"/>
    </source>
</evidence>
<dbReference type="PANTHER" id="PTHR31793">
    <property type="entry name" value="4-HYDROXYBENZOYL-COA THIOESTERASE FAMILY MEMBER"/>
    <property type="match status" value="1"/>
</dbReference>
<evidence type="ECO:0000313" key="3">
    <source>
        <dbReference type="EMBL" id="KAB2350934.1"/>
    </source>
</evidence>
<evidence type="ECO:0000313" key="4">
    <source>
        <dbReference type="Proteomes" id="UP000468735"/>
    </source>
</evidence>
<dbReference type="Gene3D" id="3.10.129.10">
    <property type="entry name" value="Hotdog Thioesterase"/>
    <property type="match status" value="1"/>
</dbReference>
<dbReference type="Pfam" id="PF13279">
    <property type="entry name" value="4HBT_2"/>
    <property type="match status" value="1"/>
</dbReference>
<dbReference type="SUPFAM" id="SSF54637">
    <property type="entry name" value="Thioesterase/thiol ester dehydrase-isomerase"/>
    <property type="match status" value="1"/>
</dbReference>
<dbReference type="AlphaFoldDB" id="A0A6H9Z9Z9"/>
<comment type="similarity">
    <text evidence="1">Belongs to the 4-hydroxybenzoyl-CoA thioesterase family.</text>
</comment>